<dbReference type="KEGG" id="sfc:Spiaf_0120"/>
<dbReference type="EMBL" id="CP003282">
    <property type="protein sequence ID" value="AFG36229.1"/>
    <property type="molecule type" value="Genomic_DNA"/>
</dbReference>
<evidence type="ECO:0000313" key="4">
    <source>
        <dbReference type="EMBL" id="AFG36229.1"/>
    </source>
</evidence>
<evidence type="ECO:0000256" key="2">
    <source>
        <dbReference type="SAM" id="MobiDB-lite"/>
    </source>
</evidence>
<dbReference type="SUPFAM" id="SSF51011">
    <property type="entry name" value="Glycosyl hydrolase domain"/>
    <property type="match status" value="1"/>
</dbReference>
<dbReference type="PANTHER" id="PTHR10357:SF179">
    <property type="entry name" value="NEUTRAL AND BASIC AMINO ACID TRANSPORT PROTEIN RBAT"/>
    <property type="match status" value="1"/>
</dbReference>
<dbReference type="Gene3D" id="3.90.400.10">
    <property type="entry name" value="Oligo-1,6-glucosidase, Domain 2"/>
    <property type="match status" value="1"/>
</dbReference>
<dbReference type="GO" id="GO:0004556">
    <property type="term" value="F:alpha-amylase activity"/>
    <property type="evidence" value="ECO:0007669"/>
    <property type="project" value="TreeGrafter"/>
</dbReference>
<reference evidence="5" key="1">
    <citation type="journal article" date="2013" name="Stand. Genomic Sci.">
        <title>Complete genome sequence of the halophilic bacterium Spirochaeta africana type strain (Z-7692(T)) from the alkaline Lake Magadi in the East African Rift.</title>
        <authorList>
            <person name="Liolos K."/>
            <person name="Abt B."/>
            <person name="Scheuner C."/>
            <person name="Teshima H."/>
            <person name="Held B."/>
            <person name="Lapidus A."/>
            <person name="Nolan M."/>
            <person name="Lucas S."/>
            <person name="Deshpande S."/>
            <person name="Cheng J.F."/>
            <person name="Tapia R."/>
            <person name="Goodwin L.A."/>
            <person name="Pitluck S."/>
            <person name="Pagani I."/>
            <person name="Ivanova N."/>
            <person name="Mavromatis K."/>
            <person name="Mikhailova N."/>
            <person name="Huntemann M."/>
            <person name="Pati A."/>
            <person name="Chen A."/>
            <person name="Palaniappan K."/>
            <person name="Land M."/>
            <person name="Rohde M."/>
            <person name="Tindall B.J."/>
            <person name="Detter J.C."/>
            <person name="Goker M."/>
            <person name="Bristow J."/>
            <person name="Eisen J.A."/>
            <person name="Markowitz V."/>
            <person name="Hugenholtz P."/>
            <person name="Woyke T."/>
            <person name="Klenk H.P."/>
            <person name="Kyrpides N.C."/>
        </authorList>
    </citation>
    <scope>NUCLEOTIDE SEQUENCE</scope>
    <source>
        <strain evidence="5">ATCC 700263 / DSM 8902 / Z-7692</strain>
    </source>
</reference>
<feature type="region of interest" description="Disordered" evidence="2">
    <location>
        <begin position="51"/>
        <end position="72"/>
    </location>
</feature>
<dbReference type="AlphaFoldDB" id="H9UFD6"/>
<dbReference type="PATRIC" id="fig|889378.3.peg.123"/>
<keyword evidence="4" id="KW-0378">Hydrolase</keyword>
<dbReference type="InterPro" id="IPR006047">
    <property type="entry name" value="GH13_cat_dom"/>
</dbReference>
<gene>
    <name evidence="4" type="ordered locus">Spiaf_0120</name>
</gene>
<dbReference type="InterPro" id="IPR013780">
    <property type="entry name" value="Glyco_hydro_b"/>
</dbReference>
<dbReference type="Pfam" id="PF00128">
    <property type="entry name" value="Alpha-amylase"/>
    <property type="match status" value="1"/>
</dbReference>
<dbReference type="Proteomes" id="UP000007383">
    <property type="component" value="Chromosome"/>
</dbReference>
<organism evidence="4 5">
    <name type="scientific">Spirochaeta africana (strain ATCC 700263 / DSM 8902 / Z-7692)</name>
    <dbReference type="NCBI Taxonomy" id="889378"/>
    <lineage>
        <taxon>Bacteria</taxon>
        <taxon>Pseudomonadati</taxon>
        <taxon>Spirochaetota</taxon>
        <taxon>Spirochaetia</taxon>
        <taxon>Spirochaetales</taxon>
        <taxon>Spirochaetaceae</taxon>
        <taxon>Spirochaeta</taxon>
    </lineage>
</organism>
<dbReference type="HOGENOM" id="CLU_006462_2_4_12"/>
<dbReference type="PANTHER" id="PTHR10357">
    <property type="entry name" value="ALPHA-AMYLASE FAMILY MEMBER"/>
    <property type="match status" value="1"/>
</dbReference>
<name>H9UFD6_SPIAZ</name>
<comment type="similarity">
    <text evidence="1">Belongs to the glycosyl hydrolase 13 family.</text>
</comment>
<dbReference type="STRING" id="889378.Spiaf_0120"/>
<dbReference type="InterPro" id="IPR045857">
    <property type="entry name" value="O16G_dom_2"/>
</dbReference>
<protein>
    <submittedName>
        <fullName evidence="4">Glycosidase</fullName>
    </submittedName>
</protein>
<dbReference type="eggNOG" id="COG0366">
    <property type="taxonomic scope" value="Bacteria"/>
</dbReference>
<proteinExistence type="inferred from homology"/>
<dbReference type="SMART" id="SM00642">
    <property type="entry name" value="Aamy"/>
    <property type="match status" value="1"/>
</dbReference>
<keyword evidence="5" id="KW-1185">Reference proteome</keyword>
<evidence type="ECO:0000256" key="1">
    <source>
        <dbReference type="ARBA" id="ARBA00008061"/>
    </source>
</evidence>
<dbReference type="Gene3D" id="2.60.40.1180">
    <property type="entry name" value="Golgi alpha-mannosidase II"/>
    <property type="match status" value="1"/>
</dbReference>
<dbReference type="Gene3D" id="3.20.20.80">
    <property type="entry name" value="Glycosidases"/>
    <property type="match status" value="1"/>
</dbReference>
<dbReference type="InterPro" id="IPR017853">
    <property type="entry name" value="GH"/>
</dbReference>
<evidence type="ECO:0000259" key="3">
    <source>
        <dbReference type="SMART" id="SM00642"/>
    </source>
</evidence>
<feature type="domain" description="Glycosyl hydrolase family 13 catalytic" evidence="3">
    <location>
        <begin position="96"/>
        <end position="485"/>
    </location>
</feature>
<dbReference type="RefSeq" id="WP_014454227.1">
    <property type="nucleotide sequence ID" value="NC_017098.1"/>
</dbReference>
<evidence type="ECO:0000313" key="5">
    <source>
        <dbReference type="Proteomes" id="UP000007383"/>
    </source>
</evidence>
<keyword evidence="4" id="KW-0326">Glycosidase</keyword>
<dbReference type="GO" id="GO:0009313">
    <property type="term" value="P:oligosaccharide catabolic process"/>
    <property type="evidence" value="ECO:0007669"/>
    <property type="project" value="TreeGrafter"/>
</dbReference>
<sequence>MRMFFSLSNGRAPAARVFTAAGALGSLLLISLAIGCASPAERSFEAPAPDHAPLAAIDDPSPSPSHFRDLSPIQPDPDRSLAAADADWYKDSVFYHIWINAFNDSTGDGIGDIPGITEKLDYLVDLGITGIWLSPFFESASTEINLHMYDTTDHYTVDPRFGTNEDLDELLAEAHARGIRVIFDWVPNHISNEHPWFIESAAGENDREDWFVWRDEPGSQDGPWGQQVWHRHSNGRYYYGVFWSGMPDINFRHQAAKDAMTDVAIYWLNRGFDGMRVDAMKYMYEDERSIRGGYEDEDENFEYFQAIRSQILDEFGTHTDSDGDAFHKFMVAENWTSSHASLERYMVDEDGNLGFHMTLDFPFAYAAANRIPFQLSNHWNWVTEDLHEDAWMGTFLSNHDNVVNRPISVHGEPEVRSVVAVQLMGPGTPYLYYGNEIGMEDAAEFGGASHADRRHRQPFEWEMMEAQDSDPDSLLNLHRDLTALRHSRVSLRRGDYTMLSTADRTLVFLRSYNSETTLAAVNLGDDTPSVDVELPGDWQDGELLFDDNSGLTLQDGRLSGNFAAAASAAWSLD</sequence>
<accession>H9UFD6</accession>
<dbReference type="SUPFAM" id="SSF51445">
    <property type="entry name" value="(Trans)glycosidases"/>
    <property type="match status" value="1"/>
</dbReference>